<evidence type="ECO:0000256" key="2">
    <source>
        <dbReference type="ARBA" id="ARBA00023125"/>
    </source>
</evidence>
<dbReference type="EMBL" id="JAGINY010000001">
    <property type="protein sequence ID" value="MBP2333351.1"/>
    <property type="molecule type" value="Genomic_DNA"/>
</dbReference>
<reference evidence="6 7" key="1">
    <citation type="submission" date="2021-03" db="EMBL/GenBank/DDBJ databases">
        <title>Sequencing the genomes of 1000 actinobacteria strains.</title>
        <authorList>
            <person name="Klenk H.-P."/>
        </authorList>
    </citation>
    <scope>NUCLEOTIDE SEQUENCE [LARGE SCALE GENOMIC DNA]</scope>
    <source>
        <strain evidence="6 7">DSM 44506</strain>
    </source>
</reference>
<comment type="similarity">
    <text evidence="1">Belongs to the 'phage' integrase family.</text>
</comment>
<evidence type="ECO:0000256" key="3">
    <source>
        <dbReference type="ARBA" id="ARBA00023172"/>
    </source>
</evidence>
<dbReference type="PANTHER" id="PTHR30349">
    <property type="entry name" value="PHAGE INTEGRASE-RELATED"/>
    <property type="match status" value="1"/>
</dbReference>
<dbReference type="Gene3D" id="1.10.443.10">
    <property type="entry name" value="Intergrase catalytic core"/>
    <property type="match status" value="1"/>
</dbReference>
<dbReference type="Gene3D" id="1.10.150.130">
    <property type="match status" value="1"/>
</dbReference>
<dbReference type="InterPro" id="IPR002104">
    <property type="entry name" value="Integrase_catalytic"/>
</dbReference>
<proteinExistence type="inferred from homology"/>
<evidence type="ECO:0000256" key="1">
    <source>
        <dbReference type="ARBA" id="ARBA00008857"/>
    </source>
</evidence>
<dbReference type="Proteomes" id="UP001519305">
    <property type="component" value="Unassembled WGS sequence"/>
</dbReference>
<keyword evidence="2" id="KW-0238">DNA-binding</keyword>
<evidence type="ECO:0000259" key="5">
    <source>
        <dbReference type="PROSITE" id="PS51898"/>
    </source>
</evidence>
<dbReference type="InterPro" id="IPR013762">
    <property type="entry name" value="Integrase-like_cat_sf"/>
</dbReference>
<dbReference type="PROSITE" id="PS51898">
    <property type="entry name" value="TYR_RECOMBINASE"/>
    <property type="match status" value="1"/>
</dbReference>
<feature type="domain" description="Tyr recombinase" evidence="5">
    <location>
        <begin position="144"/>
        <end position="339"/>
    </location>
</feature>
<organism evidence="6 7">
    <name type="scientific">Corynebacterium freneyi</name>
    <dbReference type="NCBI Taxonomy" id="134034"/>
    <lineage>
        <taxon>Bacteria</taxon>
        <taxon>Bacillati</taxon>
        <taxon>Actinomycetota</taxon>
        <taxon>Actinomycetes</taxon>
        <taxon>Mycobacteriales</taxon>
        <taxon>Corynebacteriaceae</taxon>
        <taxon>Corynebacterium</taxon>
    </lineage>
</organism>
<dbReference type="CDD" id="cd01189">
    <property type="entry name" value="INT_ICEBs1_C_like"/>
    <property type="match status" value="1"/>
</dbReference>
<protein>
    <submittedName>
        <fullName evidence="6">Integrase</fullName>
    </submittedName>
</protein>
<dbReference type="RefSeq" id="WP_209654027.1">
    <property type="nucleotide sequence ID" value="NZ_CP047357.1"/>
</dbReference>
<dbReference type="InterPro" id="IPR011010">
    <property type="entry name" value="DNA_brk_join_enz"/>
</dbReference>
<keyword evidence="7" id="KW-1185">Reference proteome</keyword>
<feature type="region of interest" description="Disordered" evidence="4">
    <location>
        <begin position="1"/>
        <end position="21"/>
    </location>
</feature>
<dbReference type="InterPro" id="IPR050090">
    <property type="entry name" value="Tyrosine_recombinase_XerCD"/>
</dbReference>
<evidence type="ECO:0000313" key="6">
    <source>
        <dbReference type="EMBL" id="MBP2333351.1"/>
    </source>
</evidence>
<accession>A0ABS4UA21</accession>
<dbReference type="SUPFAM" id="SSF56349">
    <property type="entry name" value="DNA breaking-rejoining enzymes"/>
    <property type="match status" value="1"/>
</dbReference>
<gene>
    <name evidence="6" type="ORF">JOF33_002050</name>
</gene>
<comment type="caution">
    <text evidence="6">The sequence shown here is derived from an EMBL/GenBank/DDBJ whole genome shotgun (WGS) entry which is preliminary data.</text>
</comment>
<dbReference type="PANTHER" id="PTHR30349:SF64">
    <property type="entry name" value="PROPHAGE INTEGRASE INTD-RELATED"/>
    <property type="match status" value="1"/>
</dbReference>
<evidence type="ECO:0000256" key="4">
    <source>
        <dbReference type="SAM" id="MobiDB-lite"/>
    </source>
</evidence>
<keyword evidence="3" id="KW-0233">DNA recombination</keyword>
<dbReference type="InterPro" id="IPR010998">
    <property type="entry name" value="Integrase_recombinase_N"/>
</dbReference>
<sequence>MGRYRDPAGRERSKTFDTRREAAAWEAEREREIRRGEWVDPRGAPTVEQLVREYEALAVKPGTRRDRYQLRINLGDLGAMPVTSVRRSHLESWALQLRDGRPWAGGTPLSPSAVQVRVGMMRTLLSRAVADGLISVNPGDVLKRFPVGETADIVVPGIDQVRALVEHAHAPWFKLAVKIASETGLRAGEVCGLRVRDVDVMRRAIHVRVQAGEKAGDDLRELKTKKSRRDVPISEGLALDIARALEGRGDDLDARVLVGAWGRPLYSARVSHLMSETRKAAGVPDEVHFHCLRHFYASRMLAAGVPLPTVSAMLGHSSPAVTARIYSHHLPDQWDAARAGVDAVAGLVRDGGDFGGRPAESG</sequence>
<evidence type="ECO:0000313" key="7">
    <source>
        <dbReference type="Proteomes" id="UP001519305"/>
    </source>
</evidence>
<dbReference type="Pfam" id="PF00589">
    <property type="entry name" value="Phage_integrase"/>
    <property type="match status" value="1"/>
</dbReference>
<name>A0ABS4UA21_9CORY</name>